<name>R7UT53_CAPTE</name>
<reference evidence="2 4" key="2">
    <citation type="journal article" date="2013" name="Nature">
        <title>Insights into bilaterian evolution from three spiralian genomes.</title>
        <authorList>
            <person name="Simakov O."/>
            <person name="Marletaz F."/>
            <person name="Cho S.J."/>
            <person name="Edsinger-Gonzales E."/>
            <person name="Havlak P."/>
            <person name="Hellsten U."/>
            <person name="Kuo D.H."/>
            <person name="Larsson T."/>
            <person name="Lv J."/>
            <person name="Arendt D."/>
            <person name="Savage R."/>
            <person name="Osoegawa K."/>
            <person name="de Jong P."/>
            <person name="Grimwood J."/>
            <person name="Chapman J.A."/>
            <person name="Shapiro H."/>
            <person name="Aerts A."/>
            <person name="Otillar R.P."/>
            <person name="Terry A.Y."/>
            <person name="Boore J.L."/>
            <person name="Grigoriev I.V."/>
            <person name="Lindberg D.R."/>
            <person name="Seaver E.C."/>
            <person name="Weisblat D.A."/>
            <person name="Putnam N.H."/>
            <person name="Rokhsar D.S."/>
        </authorList>
    </citation>
    <scope>NUCLEOTIDE SEQUENCE</scope>
    <source>
        <strain evidence="2 4">I ESC-2004</strain>
    </source>
</reference>
<evidence type="ECO:0000256" key="1">
    <source>
        <dbReference type="SAM" id="MobiDB-lite"/>
    </source>
</evidence>
<accession>R7UT53</accession>
<feature type="region of interest" description="Disordered" evidence="1">
    <location>
        <begin position="72"/>
        <end position="94"/>
    </location>
</feature>
<dbReference type="AlphaFoldDB" id="R7UT53"/>
<keyword evidence="4" id="KW-1185">Reference proteome</keyword>
<sequence length="113" mass="13130">MRTPRRARDFSRGEKTYVTASTRKQRLKPGAREGDLVWGLEFGVWSLQERTGKVTQEATDGTVISWEVQDERTGNPLRKRRRGTSQDEAATKRRVGERYRVLDGGYRVQFKKQ</sequence>
<reference evidence="4" key="1">
    <citation type="submission" date="2012-12" db="EMBL/GenBank/DDBJ databases">
        <authorList>
            <person name="Hellsten U."/>
            <person name="Grimwood J."/>
            <person name="Chapman J.A."/>
            <person name="Shapiro H."/>
            <person name="Aerts A."/>
            <person name="Otillar R.P."/>
            <person name="Terry A.Y."/>
            <person name="Boore J.L."/>
            <person name="Simakov O."/>
            <person name="Marletaz F."/>
            <person name="Cho S.-J."/>
            <person name="Edsinger-Gonzales E."/>
            <person name="Havlak P."/>
            <person name="Kuo D.-H."/>
            <person name="Larsson T."/>
            <person name="Lv J."/>
            <person name="Arendt D."/>
            <person name="Savage R."/>
            <person name="Osoegawa K."/>
            <person name="de Jong P."/>
            <person name="Lindberg D.R."/>
            <person name="Seaver E.C."/>
            <person name="Weisblat D.A."/>
            <person name="Putnam N.H."/>
            <person name="Grigoriev I.V."/>
            <person name="Rokhsar D.S."/>
        </authorList>
    </citation>
    <scope>NUCLEOTIDE SEQUENCE</scope>
    <source>
        <strain evidence="4">I ESC-2004</strain>
    </source>
</reference>
<dbReference type="EMBL" id="KB298038">
    <property type="protein sequence ID" value="ELU09689.1"/>
    <property type="molecule type" value="Genomic_DNA"/>
</dbReference>
<dbReference type="Proteomes" id="UP000014760">
    <property type="component" value="Unassembled WGS sequence"/>
</dbReference>
<protein>
    <submittedName>
        <fullName evidence="2 3">Uncharacterized protein</fullName>
    </submittedName>
</protein>
<evidence type="ECO:0000313" key="4">
    <source>
        <dbReference type="Proteomes" id="UP000014760"/>
    </source>
</evidence>
<organism evidence="2">
    <name type="scientific">Capitella teleta</name>
    <name type="common">Polychaete worm</name>
    <dbReference type="NCBI Taxonomy" id="283909"/>
    <lineage>
        <taxon>Eukaryota</taxon>
        <taxon>Metazoa</taxon>
        <taxon>Spiralia</taxon>
        <taxon>Lophotrochozoa</taxon>
        <taxon>Annelida</taxon>
        <taxon>Polychaeta</taxon>
        <taxon>Sedentaria</taxon>
        <taxon>Scolecida</taxon>
        <taxon>Capitellidae</taxon>
        <taxon>Capitella</taxon>
    </lineage>
</organism>
<evidence type="ECO:0000313" key="3">
    <source>
        <dbReference type="EnsemblMetazoa" id="CapteP208344"/>
    </source>
</evidence>
<dbReference type="HOGENOM" id="CLU_2135849_0_0_1"/>
<dbReference type="EMBL" id="AMQN01006306">
    <property type="status" value="NOT_ANNOTATED_CDS"/>
    <property type="molecule type" value="Genomic_DNA"/>
</dbReference>
<reference evidence="3" key="3">
    <citation type="submission" date="2015-06" db="UniProtKB">
        <authorList>
            <consortium name="EnsemblMetazoa"/>
        </authorList>
    </citation>
    <scope>IDENTIFICATION</scope>
</reference>
<proteinExistence type="predicted"/>
<evidence type="ECO:0000313" key="2">
    <source>
        <dbReference type="EMBL" id="ELU09689.1"/>
    </source>
</evidence>
<dbReference type="EnsemblMetazoa" id="CapteT208344">
    <property type="protein sequence ID" value="CapteP208344"/>
    <property type="gene ID" value="CapteG208344"/>
</dbReference>
<gene>
    <name evidence="2" type="ORF">CAPTEDRAFT_208344</name>
</gene>